<dbReference type="AlphaFoldDB" id="A0A7C8IRE7"/>
<organism evidence="2 3">
    <name type="scientific">Massariosphaeria phaeospora</name>
    <dbReference type="NCBI Taxonomy" id="100035"/>
    <lineage>
        <taxon>Eukaryota</taxon>
        <taxon>Fungi</taxon>
        <taxon>Dikarya</taxon>
        <taxon>Ascomycota</taxon>
        <taxon>Pezizomycotina</taxon>
        <taxon>Dothideomycetes</taxon>
        <taxon>Pleosporomycetidae</taxon>
        <taxon>Pleosporales</taxon>
        <taxon>Pleosporales incertae sedis</taxon>
        <taxon>Massariosphaeria</taxon>
    </lineage>
</organism>
<name>A0A7C8IRE7_9PLEO</name>
<comment type="caution">
    <text evidence="2">The sequence shown here is derived from an EMBL/GenBank/DDBJ whole genome shotgun (WGS) entry which is preliminary data.</text>
</comment>
<dbReference type="Pfam" id="PF07883">
    <property type="entry name" value="Cupin_2"/>
    <property type="match status" value="1"/>
</dbReference>
<dbReference type="InterPro" id="IPR011051">
    <property type="entry name" value="RmlC_Cupin_sf"/>
</dbReference>
<dbReference type="Gene3D" id="2.60.120.10">
    <property type="entry name" value="Jelly Rolls"/>
    <property type="match status" value="1"/>
</dbReference>
<keyword evidence="3" id="KW-1185">Reference proteome</keyword>
<evidence type="ECO:0000313" key="3">
    <source>
        <dbReference type="Proteomes" id="UP000481861"/>
    </source>
</evidence>
<dbReference type="SUPFAM" id="SSF51182">
    <property type="entry name" value="RmlC-like cupins"/>
    <property type="match status" value="1"/>
</dbReference>
<accession>A0A7C8IRE7</accession>
<protein>
    <recommendedName>
        <fullName evidence="1">Cupin type-2 domain-containing protein</fullName>
    </recommendedName>
</protein>
<dbReference type="Proteomes" id="UP000481861">
    <property type="component" value="Unassembled WGS sequence"/>
</dbReference>
<feature type="domain" description="Cupin type-2" evidence="1">
    <location>
        <begin position="57"/>
        <end position="123"/>
    </location>
</feature>
<evidence type="ECO:0000313" key="2">
    <source>
        <dbReference type="EMBL" id="KAF2878227.1"/>
    </source>
</evidence>
<dbReference type="InterPro" id="IPR013096">
    <property type="entry name" value="Cupin_2"/>
</dbReference>
<dbReference type="InterPro" id="IPR014710">
    <property type="entry name" value="RmlC-like_jellyroll"/>
</dbReference>
<reference evidence="2 3" key="1">
    <citation type="submission" date="2020-01" db="EMBL/GenBank/DDBJ databases">
        <authorList>
            <consortium name="DOE Joint Genome Institute"/>
            <person name="Haridas S."/>
            <person name="Albert R."/>
            <person name="Binder M."/>
            <person name="Bloem J."/>
            <person name="Labutti K."/>
            <person name="Salamov A."/>
            <person name="Andreopoulos B."/>
            <person name="Baker S.E."/>
            <person name="Barry K."/>
            <person name="Bills G."/>
            <person name="Bluhm B.H."/>
            <person name="Cannon C."/>
            <person name="Castanera R."/>
            <person name="Culley D.E."/>
            <person name="Daum C."/>
            <person name="Ezra D."/>
            <person name="Gonzalez J.B."/>
            <person name="Henrissat B."/>
            <person name="Kuo A."/>
            <person name="Liang C."/>
            <person name="Lipzen A."/>
            <person name="Lutzoni F."/>
            <person name="Magnuson J."/>
            <person name="Mondo S."/>
            <person name="Nolan M."/>
            <person name="Ohm R."/>
            <person name="Pangilinan J."/>
            <person name="Park H.-J.H."/>
            <person name="Ramirez L."/>
            <person name="Alfaro M."/>
            <person name="Sun H."/>
            <person name="Tritt A."/>
            <person name="Yoshinaga Y."/>
            <person name="Zwiers L.-H.L."/>
            <person name="Turgeon B.G."/>
            <person name="Goodwin S.B."/>
            <person name="Spatafora J.W."/>
            <person name="Crous P.W."/>
            <person name="Grigoriev I.V."/>
        </authorList>
    </citation>
    <scope>NUCLEOTIDE SEQUENCE [LARGE SCALE GENOMIC DNA]</scope>
    <source>
        <strain evidence="2 3">CBS 611.86</strain>
    </source>
</reference>
<dbReference type="CDD" id="cd02208">
    <property type="entry name" value="cupin_RmlC-like"/>
    <property type="match status" value="1"/>
</dbReference>
<dbReference type="OrthoDB" id="3765895at2759"/>
<evidence type="ECO:0000259" key="1">
    <source>
        <dbReference type="Pfam" id="PF07883"/>
    </source>
</evidence>
<gene>
    <name evidence="2" type="ORF">BDV95DRAFT_15666</name>
</gene>
<dbReference type="EMBL" id="JAADJZ010000001">
    <property type="protein sequence ID" value="KAF2878227.1"/>
    <property type="molecule type" value="Genomic_DNA"/>
</dbReference>
<proteinExistence type="predicted"/>
<sequence>MPAETRLPVDVKPKHIATVPPGITNPERRHIRNPVQKNWATVQKYGRETNGAYGVGVTSVAPGGKNDGHFHGSYSETFTSLKGNVGIYTKSRGRIILKEGESATVPPREEHYWFNDGDEEVEIEVKIEPAMEGFEKGLYVMYGLAQDGKGGNAGVANSIVDTAIICSMADMWPGGVIGTTLIPLLKSLAWVGRKTGKEDKLLKKYWA</sequence>